<protein>
    <submittedName>
        <fullName evidence="2">Uncharacterized protein</fullName>
    </submittedName>
</protein>
<accession>A0AAD9QE83</accession>
<keyword evidence="3" id="KW-1185">Reference proteome</keyword>
<feature type="compositionally biased region" description="Basic and acidic residues" evidence="1">
    <location>
        <begin position="61"/>
        <end position="70"/>
    </location>
</feature>
<proteinExistence type="predicted"/>
<evidence type="ECO:0000313" key="3">
    <source>
        <dbReference type="Proteomes" id="UP001249851"/>
    </source>
</evidence>
<feature type="region of interest" description="Disordered" evidence="1">
    <location>
        <begin position="55"/>
        <end position="131"/>
    </location>
</feature>
<dbReference type="Proteomes" id="UP001249851">
    <property type="component" value="Unassembled WGS sequence"/>
</dbReference>
<gene>
    <name evidence="2" type="ORF">P5673_017742</name>
</gene>
<evidence type="ECO:0000256" key="1">
    <source>
        <dbReference type="SAM" id="MobiDB-lite"/>
    </source>
</evidence>
<feature type="compositionally biased region" description="Basic and acidic residues" evidence="1">
    <location>
        <begin position="102"/>
        <end position="122"/>
    </location>
</feature>
<reference evidence="2" key="2">
    <citation type="journal article" date="2023" name="Science">
        <title>Genomic signatures of disease resistance in endangered staghorn corals.</title>
        <authorList>
            <person name="Vollmer S.V."/>
            <person name="Selwyn J.D."/>
            <person name="Despard B.A."/>
            <person name="Roesel C.L."/>
        </authorList>
    </citation>
    <scope>NUCLEOTIDE SEQUENCE</scope>
    <source>
        <strain evidence="2">K2</strain>
    </source>
</reference>
<dbReference type="EMBL" id="JARQWQ010000039">
    <property type="protein sequence ID" value="KAK2559658.1"/>
    <property type="molecule type" value="Genomic_DNA"/>
</dbReference>
<name>A0AAD9QE83_ACRCE</name>
<evidence type="ECO:0000313" key="2">
    <source>
        <dbReference type="EMBL" id="KAK2559658.1"/>
    </source>
</evidence>
<dbReference type="AlphaFoldDB" id="A0AAD9QE83"/>
<reference evidence="2" key="1">
    <citation type="journal article" date="2023" name="G3 (Bethesda)">
        <title>Whole genome assembly and annotation of the endangered Caribbean coral Acropora cervicornis.</title>
        <authorList>
            <person name="Selwyn J.D."/>
            <person name="Vollmer S.V."/>
        </authorList>
    </citation>
    <scope>NUCLEOTIDE SEQUENCE</scope>
    <source>
        <strain evidence="2">K2</strain>
    </source>
</reference>
<organism evidence="2 3">
    <name type="scientific">Acropora cervicornis</name>
    <name type="common">Staghorn coral</name>
    <dbReference type="NCBI Taxonomy" id="6130"/>
    <lineage>
        <taxon>Eukaryota</taxon>
        <taxon>Metazoa</taxon>
        <taxon>Cnidaria</taxon>
        <taxon>Anthozoa</taxon>
        <taxon>Hexacorallia</taxon>
        <taxon>Scleractinia</taxon>
        <taxon>Astrocoeniina</taxon>
        <taxon>Acroporidae</taxon>
        <taxon>Acropora</taxon>
    </lineage>
</organism>
<feature type="compositionally biased region" description="Basic and acidic residues" evidence="1">
    <location>
        <begin position="79"/>
        <end position="94"/>
    </location>
</feature>
<comment type="caution">
    <text evidence="2">The sequence shown here is derived from an EMBL/GenBank/DDBJ whole genome shotgun (WGS) entry which is preliminary data.</text>
</comment>
<sequence>MSNLGKLKPSHLYIYDRVGRKSSEEDLEVPQSSGEIQENFKINFRDDGLGKYRITPLGNTKDTKELDTVKARSQNHTSNGEKKSVNSVTKKKDLSPPYPTGSKERKTLVQAGDKFHDPHERGPNLSEYCRY</sequence>